<dbReference type="EMBL" id="GBRH01181109">
    <property type="protein sequence ID" value="JAE16787.1"/>
    <property type="molecule type" value="Transcribed_RNA"/>
</dbReference>
<reference evidence="1" key="1">
    <citation type="submission" date="2014-09" db="EMBL/GenBank/DDBJ databases">
        <authorList>
            <person name="Magalhaes I.L.F."/>
            <person name="Oliveira U."/>
            <person name="Santos F.R."/>
            <person name="Vidigal T.H.D.A."/>
            <person name="Brescovit A.D."/>
            <person name="Santos A.J."/>
        </authorList>
    </citation>
    <scope>NUCLEOTIDE SEQUENCE</scope>
    <source>
        <tissue evidence="1">Shoot tissue taken approximately 20 cm above the soil surface</tissue>
    </source>
</reference>
<name>A0A0A9FWZ5_ARUDO</name>
<reference evidence="1" key="2">
    <citation type="journal article" date="2015" name="Data Brief">
        <title>Shoot transcriptome of the giant reed, Arundo donax.</title>
        <authorList>
            <person name="Barrero R.A."/>
            <person name="Guerrero F.D."/>
            <person name="Moolhuijzen P."/>
            <person name="Goolsby J.A."/>
            <person name="Tidwell J."/>
            <person name="Bellgard S.E."/>
            <person name="Bellgard M.I."/>
        </authorList>
    </citation>
    <scope>NUCLEOTIDE SEQUENCE</scope>
    <source>
        <tissue evidence="1">Shoot tissue taken approximately 20 cm above the soil surface</tissue>
    </source>
</reference>
<protein>
    <submittedName>
        <fullName evidence="1">Uncharacterized protein</fullName>
    </submittedName>
</protein>
<sequence>MGCPGKSCKVFRNLKSKSSHIWWIPEQVITWKADFPVNRFKLCQGFSKRSTRSH</sequence>
<proteinExistence type="predicted"/>
<organism evidence="1">
    <name type="scientific">Arundo donax</name>
    <name type="common">Giant reed</name>
    <name type="synonym">Donax arundinaceus</name>
    <dbReference type="NCBI Taxonomy" id="35708"/>
    <lineage>
        <taxon>Eukaryota</taxon>
        <taxon>Viridiplantae</taxon>
        <taxon>Streptophyta</taxon>
        <taxon>Embryophyta</taxon>
        <taxon>Tracheophyta</taxon>
        <taxon>Spermatophyta</taxon>
        <taxon>Magnoliopsida</taxon>
        <taxon>Liliopsida</taxon>
        <taxon>Poales</taxon>
        <taxon>Poaceae</taxon>
        <taxon>PACMAD clade</taxon>
        <taxon>Arundinoideae</taxon>
        <taxon>Arundineae</taxon>
        <taxon>Arundo</taxon>
    </lineage>
</organism>
<dbReference type="AlphaFoldDB" id="A0A0A9FWZ5"/>
<evidence type="ECO:0000313" key="1">
    <source>
        <dbReference type="EMBL" id="JAE16787.1"/>
    </source>
</evidence>
<accession>A0A0A9FWZ5</accession>